<organism evidence="2 3">
    <name type="scientific">Pseudovirgaria hyperparasitica</name>
    <dbReference type="NCBI Taxonomy" id="470096"/>
    <lineage>
        <taxon>Eukaryota</taxon>
        <taxon>Fungi</taxon>
        <taxon>Dikarya</taxon>
        <taxon>Ascomycota</taxon>
        <taxon>Pezizomycotina</taxon>
        <taxon>Dothideomycetes</taxon>
        <taxon>Dothideomycetes incertae sedis</taxon>
        <taxon>Acrospermales</taxon>
        <taxon>Acrospermaceae</taxon>
        <taxon>Pseudovirgaria</taxon>
    </lineage>
</organism>
<proteinExistence type="predicted"/>
<sequence>MSFNNFGTSYNQEDPLEDPFTTKPGEYDRRSAQNYEQTFPQTTYDANFGAAYPQSPQGYIPAHVTTRAEDILPKYEQTQSHFLDETYDGDLSKVSYSDGQCLSLPSNNTYGQTYDDQSSNFFPDVKPPVDAGNSQLGGIKTPEPTFVNAIRWEPPYQITRATVNPNFATSSAHQRLHTALQPDNDFDPGLYCDERGELDDDDLFALGQAEEDVNYWMDVDTAPVGPSNYSTPVDDPAPSTPTLSRQGGSDTSITPKRMSQSSRARLTIKRRNTSEKKKSFTTPDQKKKRNKAESAPAGRQRIKFENDGTPGRSGPAGIYKGVCDINVRLPEMEITDEELITFFPNLLVRHKLAARLIYRGWGPTDIAAVQSTHRTEEQSYAYLSTVTRQLMRGGLAVIGSNTTVESDDRFRLNTWRAAVKAGTAPAPTPDQLTLSTKQFMTAETSEHRVSVPVDARLADFGRNVKLWPKITSDLTMLIRWAYENQKKYKLSQVPELLYHAHTFNGGAPIDLPCGPDLSPELSESFASSGSDNSPTAPYGSATRRLRSLRVGSTPVARRGEAKAKSKVKLESKLEAKVKYPIEGR</sequence>
<dbReference type="RefSeq" id="XP_033603098.1">
    <property type="nucleotide sequence ID" value="XM_033748852.1"/>
</dbReference>
<dbReference type="EMBL" id="ML996568">
    <property type="protein sequence ID" value="KAF2760647.1"/>
    <property type="molecule type" value="Genomic_DNA"/>
</dbReference>
<evidence type="ECO:0000256" key="1">
    <source>
        <dbReference type="SAM" id="MobiDB-lite"/>
    </source>
</evidence>
<feature type="compositionally biased region" description="Polar residues" evidence="1">
    <location>
        <begin position="1"/>
        <end position="12"/>
    </location>
</feature>
<accession>A0A6A6WG96</accession>
<protein>
    <submittedName>
        <fullName evidence="2">Uncharacterized protein</fullName>
    </submittedName>
</protein>
<dbReference type="OrthoDB" id="3792684at2759"/>
<dbReference type="GeneID" id="54489906"/>
<reference evidence="2" key="1">
    <citation type="journal article" date="2020" name="Stud. Mycol.">
        <title>101 Dothideomycetes genomes: a test case for predicting lifestyles and emergence of pathogens.</title>
        <authorList>
            <person name="Haridas S."/>
            <person name="Albert R."/>
            <person name="Binder M."/>
            <person name="Bloem J."/>
            <person name="Labutti K."/>
            <person name="Salamov A."/>
            <person name="Andreopoulos B."/>
            <person name="Baker S."/>
            <person name="Barry K."/>
            <person name="Bills G."/>
            <person name="Bluhm B."/>
            <person name="Cannon C."/>
            <person name="Castanera R."/>
            <person name="Culley D."/>
            <person name="Daum C."/>
            <person name="Ezra D."/>
            <person name="Gonzalez J."/>
            <person name="Henrissat B."/>
            <person name="Kuo A."/>
            <person name="Liang C."/>
            <person name="Lipzen A."/>
            <person name="Lutzoni F."/>
            <person name="Magnuson J."/>
            <person name="Mondo S."/>
            <person name="Nolan M."/>
            <person name="Ohm R."/>
            <person name="Pangilinan J."/>
            <person name="Park H.-J."/>
            <person name="Ramirez L."/>
            <person name="Alfaro M."/>
            <person name="Sun H."/>
            <person name="Tritt A."/>
            <person name="Yoshinaga Y."/>
            <person name="Zwiers L.-H."/>
            <person name="Turgeon B."/>
            <person name="Goodwin S."/>
            <person name="Spatafora J."/>
            <person name="Crous P."/>
            <person name="Grigoriev I."/>
        </authorList>
    </citation>
    <scope>NUCLEOTIDE SEQUENCE</scope>
    <source>
        <strain evidence="2">CBS 121739</strain>
    </source>
</reference>
<feature type="region of interest" description="Disordered" evidence="1">
    <location>
        <begin position="225"/>
        <end position="312"/>
    </location>
</feature>
<feature type="region of interest" description="Disordered" evidence="1">
    <location>
        <begin position="1"/>
        <end position="27"/>
    </location>
</feature>
<feature type="region of interest" description="Disordered" evidence="1">
    <location>
        <begin position="520"/>
        <end position="564"/>
    </location>
</feature>
<feature type="compositionally biased region" description="Polar residues" evidence="1">
    <location>
        <begin position="240"/>
        <end position="264"/>
    </location>
</feature>
<keyword evidence="3" id="KW-1185">Reference proteome</keyword>
<gene>
    <name evidence="2" type="ORF">EJ05DRAFT_525772</name>
</gene>
<dbReference type="Proteomes" id="UP000799437">
    <property type="component" value="Unassembled WGS sequence"/>
</dbReference>
<feature type="compositionally biased region" description="Polar residues" evidence="1">
    <location>
        <begin position="524"/>
        <end position="535"/>
    </location>
</feature>
<name>A0A6A6WG96_9PEZI</name>
<evidence type="ECO:0000313" key="2">
    <source>
        <dbReference type="EMBL" id="KAF2760647.1"/>
    </source>
</evidence>
<dbReference type="AlphaFoldDB" id="A0A6A6WG96"/>
<evidence type="ECO:0000313" key="3">
    <source>
        <dbReference type="Proteomes" id="UP000799437"/>
    </source>
</evidence>